<dbReference type="Proteomes" id="UP000800093">
    <property type="component" value="Unassembled WGS sequence"/>
</dbReference>
<dbReference type="OrthoDB" id="5396937at2759"/>
<keyword evidence="2" id="KW-1185">Reference proteome</keyword>
<gene>
    <name evidence="1" type="ORF">CC78DRAFT_63900</name>
</gene>
<sequence length="292" mass="34056">MSGGEETKVSKLSLQYLLAMRRRHIATVRLTRELANFVLKGTPTHTNPRQQQMWNSVYEKMIPLVFAVGYFLEEHRRAILDRDLGRIRPRSNIGYDICTTPGILDRERIIMRRLDPPLRLQYFYMYCFILQVLARKLRPPTRTVGDWVGQAACPEDIAFVLVLGGIGQVAKLLACKNHGERRRLLHTFIIRLSPHESITWRRHWRDLGVISPALLDDIPCTSIGITQLDQIWEPLIAEMMRPENRVFTEHQRMKYEEVRISKKYINEIMGYDIMRGRRVNIDDSDAGEGDDL</sequence>
<proteinExistence type="predicted"/>
<accession>A0A9P4N2T5</accession>
<evidence type="ECO:0000313" key="1">
    <source>
        <dbReference type="EMBL" id="KAF2267645.1"/>
    </source>
</evidence>
<reference evidence="2" key="1">
    <citation type="journal article" date="2020" name="Stud. Mycol.">
        <title>101 Dothideomycetes genomes: A test case for predicting lifestyles and emergence of pathogens.</title>
        <authorList>
            <person name="Haridas S."/>
            <person name="Albert R."/>
            <person name="Binder M."/>
            <person name="Bloem J."/>
            <person name="LaButti K."/>
            <person name="Salamov A."/>
            <person name="Andreopoulos B."/>
            <person name="Baker S."/>
            <person name="Barry K."/>
            <person name="Bills G."/>
            <person name="Bluhm B."/>
            <person name="Cannon C."/>
            <person name="Castanera R."/>
            <person name="Culley D."/>
            <person name="Daum C."/>
            <person name="Ezra D."/>
            <person name="Gonzalez J."/>
            <person name="Henrissat B."/>
            <person name="Kuo A."/>
            <person name="Liang C."/>
            <person name="Lipzen A."/>
            <person name="Lutzoni F."/>
            <person name="Magnuson J."/>
            <person name="Mondo S."/>
            <person name="Nolan M."/>
            <person name="Ohm R."/>
            <person name="Pangilinan J."/>
            <person name="Park H.-J."/>
            <person name="Ramirez L."/>
            <person name="Alfaro M."/>
            <person name="Sun H."/>
            <person name="Tritt A."/>
            <person name="Yoshinaga Y."/>
            <person name="Zwiers L.-H."/>
            <person name="Turgeon B."/>
            <person name="Goodwin S."/>
            <person name="Spatafora J."/>
            <person name="Crous P."/>
            <person name="Grigoriev I."/>
        </authorList>
    </citation>
    <scope>NUCLEOTIDE SEQUENCE [LARGE SCALE GENOMIC DNA]</scope>
    <source>
        <strain evidence="2">CBS 304.66</strain>
    </source>
</reference>
<name>A0A9P4N2T5_9PLEO</name>
<comment type="caution">
    <text evidence="1">The sequence shown here is derived from an EMBL/GenBank/DDBJ whole genome shotgun (WGS) entry which is preliminary data.</text>
</comment>
<dbReference type="EMBL" id="ML986590">
    <property type="protein sequence ID" value="KAF2267645.1"/>
    <property type="molecule type" value="Genomic_DNA"/>
</dbReference>
<organism evidence="1 2">
    <name type="scientific">Lojkania enalia</name>
    <dbReference type="NCBI Taxonomy" id="147567"/>
    <lineage>
        <taxon>Eukaryota</taxon>
        <taxon>Fungi</taxon>
        <taxon>Dikarya</taxon>
        <taxon>Ascomycota</taxon>
        <taxon>Pezizomycotina</taxon>
        <taxon>Dothideomycetes</taxon>
        <taxon>Pleosporomycetidae</taxon>
        <taxon>Pleosporales</taxon>
        <taxon>Pleosporales incertae sedis</taxon>
        <taxon>Lojkania</taxon>
    </lineage>
</organism>
<protein>
    <submittedName>
        <fullName evidence="1">Uncharacterized protein</fullName>
    </submittedName>
</protein>
<evidence type="ECO:0000313" key="2">
    <source>
        <dbReference type="Proteomes" id="UP000800093"/>
    </source>
</evidence>
<dbReference type="AlphaFoldDB" id="A0A9P4N2T5"/>